<dbReference type="OrthoDB" id="121684at2"/>
<dbReference type="EMBL" id="NKHG01000134">
    <property type="protein sequence ID" value="PCK17734.1"/>
    <property type="molecule type" value="Genomic_DNA"/>
</dbReference>
<dbReference type="Proteomes" id="UP000228754">
    <property type="component" value="Unassembled WGS sequence"/>
</dbReference>
<name>A0A2A5IK02_BACPU</name>
<organism evidence="1 2">
    <name type="scientific">Bacillus pumilus</name>
    <name type="common">Bacillus mesentericus</name>
    <dbReference type="NCBI Taxonomy" id="1408"/>
    <lineage>
        <taxon>Bacteria</taxon>
        <taxon>Bacillati</taxon>
        <taxon>Bacillota</taxon>
        <taxon>Bacilli</taxon>
        <taxon>Bacillales</taxon>
        <taxon>Bacillaceae</taxon>
        <taxon>Bacillus</taxon>
    </lineage>
</organism>
<proteinExistence type="predicted"/>
<accession>A0A2A5IK02</accession>
<gene>
    <name evidence="1" type="ORF">CEY02_19610</name>
</gene>
<sequence>MKYRKKPVVIEVEAIQWTGKNREDIIEFLDLRPDVLEVRFRGGILHIVKEKELLVTQPGLFIVWENGNTDTCFADNFERNFEKVI</sequence>
<evidence type="ECO:0000313" key="2">
    <source>
        <dbReference type="Proteomes" id="UP000228754"/>
    </source>
</evidence>
<protein>
    <submittedName>
        <fullName evidence="1">Uncharacterized protein</fullName>
    </submittedName>
</protein>
<dbReference type="AlphaFoldDB" id="A0A2A5IK02"/>
<evidence type="ECO:0000313" key="1">
    <source>
        <dbReference type="EMBL" id="PCK17734.1"/>
    </source>
</evidence>
<reference evidence="1 2" key="1">
    <citation type="submission" date="2017-06" db="EMBL/GenBank/DDBJ databases">
        <title>Draft Genome Sequence of Bacillus sp Strain 36R Isolated from saline sediment at Atanasia, Sonora, Mexico.</title>
        <authorList>
            <person name="Sanchez Diaz R."/>
            <person name="Quiroz Macias M.E."/>
            <person name="Ibarra Gamez J.C."/>
            <person name="Enciso Ibarra J."/>
            <person name="Gomez Gil B."/>
            <person name="Galaviz Silva L."/>
        </authorList>
    </citation>
    <scope>NUCLEOTIDE SEQUENCE [LARGE SCALE GENOMIC DNA]</scope>
    <source>
        <strain evidence="1 2">36R_ATNSAL</strain>
    </source>
</reference>
<comment type="caution">
    <text evidence="1">The sequence shown here is derived from an EMBL/GenBank/DDBJ whole genome shotgun (WGS) entry which is preliminary data.</text>
</comment>